<dbReference type="InterPro" id="IPR003598">
    <property type="entry name" value="Ig_sub2"/>
</dbReference>
<keyword evidence="6 12" id="KW-1133">Transmembrane helix</keyword>
<evidence type="ECO:0000256" key="6">
    <source>
        <dbReference type="ARBA" id="ARBA00022989"/>
    </source>
</evidence>
<dbReference type="SMART" id="SM00209">
    <property type="entry name" value="TSP1"/>
    <property type="match status" value="2"/>
</dbReference>
<evidence type="ECO:0000256" key="1">
    <source>
        <dbReference type="ARBA" id="ARBA00004479"/>
    </source>
</evidence>
<keyword evidence="3 12" id="KW-0217">Developmental protein</keyword>
<dbReference type="InterPro" id="IPR007110">
    <property type="entry name" value="Ig-like_dom"/>
</dbReference>
<dbReference type="SUPFAM" id="SSF82895">
    <property type="entry name" value="TSP-1 type 1 repeat"/>
    <property type="match status" value="1"/>
</dbReference>
<dbReference type="Gene3D" id="2.20.100.10">
    <property type="entry name" value="Thrombospondin type-1 (TSP1) repeat"/>
    <property type="match status" value="2"/>
</dbReference>
<comment type="caution">
    <text evidence="15">The sequence shown here is derived from an EMBL/GenBank/DDBJ whole genome shotgun (WGS) entry which is preliminary data.</text>
</comment>
<name>A0A811KW37_9BILA</name>
<dbReference type="PANTHER" id="PTHR12582:SF47">
    <property type="entry name" value="NETRIN RECEPTOR UNC-5"/>
    <property type="match status" value="1"/>
</dbReference>
<evidence type="ECO:0000259" key="13">
    <source>
        <dbReference type="PROSITE" id="PS50017"/>
    </source>
</evidence>
<evidence type="ECO:0000256" key="3">
    <source>
        <dbReference type="ARBA" id="ARBA00022473"/>
    </source>
</evidence>
<keyword evidence="8" id="KW-1015">Disulfide bond</keyword>
<evidence type="ECO:0000313" key="15">
    <source>
        <dbReference type="EMBL" id="CAD5219092.1"/>
    </source>
</evidence>
<evidence type="ECO:0000259" key="14">
    <source>
        <dbReference type="PROSITE" id="PS50835"/>
    </source>
</evidence>
<dbReference type="SMART" id="SM00409">
    <property type="entry name" value="IG"/>
    <property type="match status" value="1"/>
</dbReference>
<dbReference type="SUPFAM" id="SSF47986">
    <property type="entry name" value="DEATH domain"/>
    <property type="match status" value="1"/>
</dbReference>
<evidence type="ECO:0000256" key="8">
    <source>
        <dbReference type="ARBA" id="ARBA00023157"/>
    </source>
</evidence>
<dbReference type="InterPro" id="IPR057755">
    <property type="entry name" value="UNC5A-D-like_N"/>
</dbReference>
<evidence type="ECO:0000256" key="4">
    <source>
        <dbReference type="ARBA" id="ARBA00022692"/>
    </source>
</evidence>
<evidence type="ECO:0000256" key="7">
    <source>
        <dbReference type="ARBA" id="ARBA00023136"/>
    </source>
</evidence>
<evidence type="ECO:0000256" key="2">
    <source>
        <dbReference type="ARBA" id="ARBA00009844"/>
    </source>
</evidence>
<reference evidence="15" key="1">
    <citation type="submission" date="2020-09" db="EMBL/GenBank/DDBJ databases">
        <authorList>
            <person name="Kikuchi T."/>
        </authorList>
    </citation>
    <scope>NUCLEOTIDE SEQUENCE</scope>
    <source>
        <strain evidence="15">SH1</strain>
    </source>
</reference>
<dbReference type="GO" id="GO:0008045">
    <property type="term" value="P:motor neuron axon guidance"/>
    <property type="evidence" value="ECO:0007669"/>
    <property type="project" value="TreeGrafter"/>
</dbReference>
<dbReference type="InterPro" id="IPR037936">
    <property type="entry name" value="UNC5A-D"/>
</dbReference>
<dbReference type="GO" id="GO:0005042">
    <property type="term" value="F:netrin receptor activity"/>
    <property type="evidence" value="ECO:0007669"/>
    <property type="project" value="UniProtKB-UniRule"/>
</dbReference>
<keyword evidence="9 12" id="KW-0675">Receptor</keyword>
<accession>A0A811KW37</accession>
<dbReference type="Proteomes" id="UP000783686">
    <property type="component" value="Unassembled WGS sequence"/>
</dbReference>
<dbReference type="PROSITE" id="PS50092">
    <property type="entry name" value="TSP1"/>
    <property type="match status" value="2"/>
</dbReference>
<dbReference type="Pfam" id="PF13927">
    <property type="entry name" value="Ig_3"/>
    <property type="match status" value="1"/>
</dbReference>
<dbReference type="InterPro" id="IPR011029">
    <property type="entry name" value="DEATH-like_dom_sf"/>
</dbReference>
<dbReference type="InterPro" id="IPR036383">
    <property type="entry name" value="TSP1_rpt_sf"/>
</dbReference>
<evidence type="ECO:0000256" key="12">
    <source>
        <dbReference type="RuleBase" id="RU367033"/>
    </source>
</evidence>
<evidence type="ECO:0000256" key="10">
    <source>
        <dbReference type="ARBA" id="ARBA00023180"/>
    </source>
</evidence>
<dbReference type="Proteomes" id="UP000614601">
    <property type="component" value="Unassembled WGS sequence"/>
</dbReference>
<dbReference type="SMART" id="SM00408">
    <property type="entry name" value="IGc2"/>
    <property type="match status" value="1"/>
</dbReference>
<dbReference type="Gene3D" id="2.60.40.10">
    <property type="entry name" value="Immunoglobulins"/>
    <property type="match status" value="2"/>
</dbReference>
<dbReference type="Pfam" id="PF00791">
    <property type="entry name" value="ZU5"/>
    <property type="match status" value="1"/>
</dbReference>
<comment type="function">
    <text evidence="12">Receptor for netrin required for axon guidance. Mediates axon repulsion of neuronal growth cones in the developing nervous system upon ligand binding.</text>
</comment>
<comment type="similarity">
    <text evidence="2 12">Belongs to the unc-5 family.</text>
</comment>
<protein>
    <recommendedName>
        <fullName evidence="12">Netrin receptor UNC5</fullName>
    </recommendedName>
</protein>
<dbReference type="SMART" id="SM00005">
    <property type="entry name" value="DEATH"/>
    <property type="match status" value="1"/>
</dbReference>
<evidence type="ECO:0000256" key="5">
    <source>
        <dbReference type="ARBA" id="ARBA00022729"/>
    </source>
</evidence>
<keyword evidence="11 12" id="KW-0393">Immunoglobulin domain</keyword>
<dbReference type="PANTHER" id="PTHR12582">
    <property type="entry name" value="NETRIN RECEPTOR UNC5"/>
    <property type="match status" value="1"/>
</dbReference>
<sequence>MDVKDDVVAMYEDYFLDFNKLMDEIVFVEHPESTYAVRTRPAFLSCKALNAHTIRFQCNSKWIPDDKVENQDGIDQTNQKPFKRVTLELSRQDIETALTESEAFTCQCFASRSDDQDVIIRSATAQIRVAYIRKHFYQTPVSDKVPEGRTIQLPCVPPDGEPKVEVFWLKDGHELSEDHDSNLILANDGSLIISSTRLTDSGNYTCEARNLANRRVTEPAELVVFVDGDWSPWSSWQGLCTVNCPLLNTHIDMSRGDELALKQIIPSQRRTRACNNPAPINGGRRCSGPEEEFRECPHDCKINGSWSKWAPWSECTTQCQRIRNRDCTAPKPMNGGSECKGKNMETVNCTEGVLPVHCQPGNTFYQPENRLLPQNNIDLWNGNQVFILGSLLCFSFLLLVIIGLIITLVCKKKRSEKDQVYFPSGSVHTVLLQQQKAALLSQLGSRDVKLMCTPPPAPYVSLSTGTGTVNTHIYPNSYTLKSNKSYASGYSTNHRLAGSRAALINDYSSSNTSSNAGSSCGVTPLKKTLMRAHSPSEEYATLYDCVAEHYNSSMTIDDRNSDVDQSATIVAAQVDSDFSRIELKKCGGCVALNENTFSESTMVYLSVSDDLQDRPTLKSGETWLSSVVEFGKCENETTEIQPNRPVVITLEHYASTFPKDNWDFSLYADFGSGWEFAVKLGEENINTPVYVQLERQRYHIMTDQFGRFLLAGSPKRPNVPPFKRVRISCYASVSTVKKSAIPVRVYIVPDSAMAVENVRKQEHDQMGTVLTESKEFLMNEYGDICISLQDETSYAADGYTLPNNGVKYREIPSTQHQWCSQNGIHCPFSIVMTDKTRTRLVGQISVCQKASVAEKQILEFDFDLSAKPERTPLPEVSNRLVSQELKLLPETKRRLARLLDPPVESEQDWRGLAKKLGYDRYLQFFGTRPQCSATTLILDLWESASYGSDRALFDLLQTLRVLGRPDAAAIIEEVLP</sequence>
<evidence type="ECO:0000256" key="9">
    <source>
        <dbReference type="ARBA" id="ARBA00023170"/>
    </source>
</evidence>
<dbReference type="SUPFAM" id="SSF48726">
    <property type="entry name" value="Immunoglobulin"/>
    <property type="match status" value="1"/>
</dbReference>
<dbReference type="EMBL" id="CAJFDH010000004">
    <property type="protein sequence ID" value="CAD5219092.1"/>
    <property type="molecule type" value="Genomic_DNA"/>
</dbReference>
<dbReference type="EMBL" id="CAJFCW020000004">
    <property type="protein sequence ID" value="CAG9112326.1"/>
    <property type="molecule type" value="Genomic_DNA"/>
</dbReference>
<organism evidence="15 16">
    <name type="scientific">Bursaphelenchus okinawaensis</name>
    <dbReference type="NCBI Taxonomy" id="465554"/>
    <lineage>
        <taxon>Eukaryota</taxon>
        <taxon>Metazoa</taxon>
        <taxon>Ecdysozoa</taxon>
        <taxon>Nematoda</taxon>
        <taxon>Chromadorea</taxon>
        <taxon>Rhabditida</taxon>
        <taxon>Tylenchina</taxon>
        <taxon>Tylenchomorpha</taxon>
        <taxon>Aphelenchoidea</taxon>
        <taxon>Aphelenchoididae</taxon>
        <taxon>Bursaphelenchus</taxon>
    </lineage>
</organism>
<dbReference type="Pfam" id="PF17217">
    <property type="entry name" value="UPA"/>
    <property type="match status" value="1"/>
</dbReference>
<dbReference type="InterPro" id="IPR013783">
    <property type="entry name" value="Ig-like_fold"/>
</dbReference>
<dbReference type="Gene3D" id="1.10.533.10">
    <property type="entry name" value="Death Domain, Fas"/>
    <property type="match status" value="1"/>
</dbReference>
<dbReference type="InterPro" id="IPR033772">
    <property type="entry name" value="UPA"/>
</dbReference>
<keyword evidence="4 12" id="KW-0812">Transmembrane</keyword>
<feature type="domain" description="Death" evidence="13">
    <location>
        <begin position="908"/>
        <end position="975"/>
    </location>
</feature>
<dbReference type="OrthoDB" id="5973910at2759"/>
<dbReference type="PROSITE" id="PS50017">
    <property type="entry name" value="DEATH_DOMAIN"/>
    <property type="match status" value="1"/>
</dbReference>
<evidence type="ECO:0000313" key="16">
    <source>
        <dbReference type="Proteomes" id="UP000614601"/>
    </source>
</evidence>
<dbReference type="FunFam" id="2.20.100.10:FF:000002">
    <property type="entry name" value="Unc-5 netrin receptor C"/>
    <property type="match status" value="1"/>
</dbReference>
<keyword evidence="5" id="KW-0732">Signal</keyword>
<gene>
    <name evidence="15" type="ORF">BOKJ2_LOCUS8271</name>
</gene>
<dbReference type="Pfam" id="PF25609">
    <property type="entry name" value="Unc5_NetrinR_N"/>
    <property type="match status" value="1"/>
</dbReference>
<dbReference type="GO" id="GO:0005886">
    <property type="term" value="C:plasma membrane"/>
    <property type="evidence" value="ECO:0007669"/>
    <property type="project" value="UniProtKB-SubCell"/>
</dbReference>
<dbReference type="Pfam" id="PF00531">
    <property type="entry name" value="Death"/>
    <property type="match status" value="1"/>
</dbReference>
<dbReference type="InterPro" id="IPR000884">
    <property type="entry name" value="TSP1_rpt"/>
</dbReference>
<dbReference type="InterPro" id="IPR036179">
    <property type="entry name" value="Ig-like_dom_sf"/>
</dbReference>
<comment type="subcellular location">
    <subcellularLocation>
        <location evidence="12">Cell membrane</location>
        <topology evidence="12">Single-pass type I membrane protein</topology>
    </subcellularLocation>
    <subcellularLocation>
        <location evidence="1">Membrane</location>
        <topology evidence="1">Single-pass type I membrane protein</topology>
    </subcellularLocation>
</comment>
<keyword evidence="7 12" id="KW-0472">Membrane</keyword>
<dbReference type="InterPro" id="IPR003599">
    <property type="entry name" value="Ig_sub"/>
</dbReference>
<proteinExistence type="inferred from homology"/>
<keyword evidence="10" id="KW-0325">Glycoprotein</keyword>
<keyword evidence="16" id="KW-1185">Reference proteome</keyword>
<dbReference type="Gene3D" id="2.60.220.30">
    <property type="match status" value="1"/>
</dbReference>
<dbReference type="SMART" id="SM00218">
    <property type="entry name" value="ZU5"/>
    <property type="match status" value="1"/>
</dbReference>
<feature type="transmembrane region" description="Helical" evidence="12">
    <location>
        <begin position="385"/>
        <end position="409"/>
    </location>
</feature>
<evidence type="ECO:0000256" key="11">
    <source>
        <dbReference type="ARBA" id="ARBA00023319"/>
    </source>
</evidence>
<dbReference type="InterPro" id="IPR000488">
    <property type="entry name" value="Death_dom"/>
</dbReference>
<feature type="domain" description="Ig-like" evidence="14">
    <location>
        <begin position="134"/>
        <end position="217"/>
    </location>
</feature>
<dbReference type="PROSITE" id="PS50835">
    <property type="entry name" value="IG_LIKE"/>
    <property type="match status" value="1"/>
</dbReference>
<dbReference type="InterPro" id="IPR000906">
    <property type="entry name" value="ZU5_dom"/>
</dbReference>
<dbReference type="AlphaFoldDB" id="A0A811KW37"/>